<accession>A0ACC2NJR6</accession>
<dbReference type="Proteomes" id="UP001239111">
    <property type="component" value="Chromosome 3"/>
</dbReference>
<feature type="non-terminal residue" evidence="1">
    <location>
        <position position="1"/>
    </location>
</feature>
<reference evidence="1" key="1">
    <citation type="submission" date="2023-04" db="EMBL/GenBank/DDBJ databases">
        <title>A chromosome-level genome assembly of the parasitoid wasp Eretmocerus hayati.</title>
        <authorList>
            <person name="Zhong Y."/>
            <person name="Liu S."/>
            <person name="Liu Y."/>
        </authorList>
    </citation>
    <scope>NUCLEOTIDE SEQUENCE</scope>
    <source>
        <strain evidence="1">ZJU_SS_LIU_2023</strain>
    </source>
</reference>
<dbReference type="EMBL" id="CM056743">
    <property type="protein sequence ID" value="KAJ8671499.1"/>
    <property type="molecule type" value="Genomic_DNA"/>
</dbReference>
<evidence type="ECO:0000313" key="2">
    <source>
        <dbReference type="Proteomes" id="UP001239111"/>
    </source>
</evidence>
<keyword evidence="2" id="KW-1185">Reference proteome</keyword>
<protein>
    <submittedName>
        <fullName evidence="1">Uncharacterized protein</fullName>
    </submittedName>
</protein>
<feature type="non-terminal residue" evidence="1">
    <location>
        <position position="364"/>
    </location>
</feature>
<proteinExistence type="predicted"/>
<evidence type="ECO:0000313" key="1">
    <source>
        <dbReference type="EMBL" id="KAJ8671499.1"/>
    </source>
</evidence>
<gene>
    <name evidence="1" type="ORF">QAD02_002758</name>
</gene>
<sequence length="364" mass="41420">YQIREGHSINVDVTSPGATLALGMMYLRSGNTAVAEWMTVPDTQYLLDFVQPDFLLLRVLTKSLILWDNIKPSRTWVSSHVPQMIARCKFQKPKDVDLKLADWETVNQAYCNIIAGSCMAIGLKYAGTGEISAFRTVHHFLRMFISLLDRSVAELTGRATLENCLNVILLSCAIIMSGTGNLEILRICRYLRTRVGPANSTVTYGSHVATHMALGLLFLGGGRYTLRNDPASVALLIISLFPKFPTHSNDNRYHLQALRHFYVLATEPRLILPKDVHNEQYCYISMKFTMNSDSCTKNECVIRAPFILPQIEKLEKLESCDDRYWRIIFERRKNFQDLEDIFRGDCILYVKRKAGCLSHVTDPE</sequence>
<name>A0ACC2NJR6_9HYME</name>
<comment type="caution">
    <text evidence="1">The sequence shown here is derived from an EMBL/GenBank/DDBJ whole genome shotgun (WGS) entry which is preliminary data.</text>
</comment>
<organism evidence="1 2">
    <name type="scientific">Eretmocerus hayati</name>
    <dbReference type="NCBI Taxonomy" id="131215"/>
    <lineage>
        <taxon>Eukaryota</taxon>
        <taxon>Metazoa</taxon>
        <taxon>Ecdysozoa</taxon>
        <taxon>Arthropoda</taxon>
        <taxon>Hexapoda</taxon>
        <taxon>Insecta</taxon>
        <taxon>Pterygota</taxon>
        <taxon>Neoptera</taxon>
        <taxon>Endopterygota</taxon>
        <taxon>Hymenoptera</taxon>
        <taxon>Apocrita</taxon>
        <taxon>Proctotrupomorpha</taxon>
        <taxon>Chalcidoidea</taxon>
        <taxon>Aphelinidae</taxon>
        <taxon>Aphelininae</taxon>
        <taxon>Eretmocerus</taxon>
    </lineage>
</organism>